<dbReference type="Proteomes" id="UP000273022">
    <property type="component" value="Unassembled WGS sequence"/>
</dbReference>
<dbReference type="SUPFAM" id="SSF52266">
    <property type="entry name" value="SGNH hydrolase"/>
    <property type="match status" value="1"/>
</dbReference>
<keyword evidence="3" id="KW-1185">Reference proteome</keyword>
<evidence type="ECO:0008006" key="4">
    <source>
        <dbReference type="Google" id="ProtNLM"/>
    </source>
</evidence>
<accession>A0A3A6UAL0</accession>
<dbReference type="PANTHER" id="PTHR45642:SF139">
    <property type="entry name" value="SGNH HYDROLASE-TYPE ESTERASE DOMAIN-CONTAINING PROTEIN"/>
    <property type="match status" value="1"/>
</dbReference>
<dbReference type="OrthoDB" id="5292073at2"/>
<dbReference type="InterPro" id="IPR050592">
    <property type="entry name" value="GDSL_lipolytic_enzyme"/>
</dbReference>
<dbReference type="PANTHER" id="PTHR45642">
    <property type="entry name" value="GDSL ESTERASE/LIPASE EXL3"/>
    <property type="match status" value="1"/>
</dbReference>
<protein>
    <recommendedName>
        <fullName evidence="4">SGNH/GDSL hydrolase family protein</fullName>
    </recommendedName>
</protein>
<dbReference type="RefSeq" id="WP_121852470.1">
    <property type="nucleotide sequence ID" value="NZ_CP037952.1"/>
</dbReference>
<dbReference type="InterPro" id="IPR001087">
    <property type="entry name" value="GDSL"/>
</dbReference>
<dbReference type="GO" id="GO:0016788">
    <property type="term" value="F:hydrolase activity, acting on ester bonds"/>
    <property type="evidence" value="ECO:0007669"/>
    <property type="project" value="InterPro"/>
</dbReference>
<name>A0A3A6UAL0_9GAMM</name>
<reference evidence="2 3" key="1">
    <citation type="submission" date="2018-09" db="EMBL/GenBank/DDBJ databases">
        <title>Phylogeny of the Shewanellaceae, and recommendation for two new genera, Pseudoshewanella and Parashewanella.</title>
        <authorList>
            <person name="Wang G."/>
        </authorList>
    </citation>
    <scope>NUCLEOTIDE SEQUENCE [LARGE SCALE GENOMIC DNA]</scope>
    <source>
        <strain evidence="2 3">KCTC 22492</strain>
    </source>
</reference>
<sequence length="410" mass="45576">MSISQRIATVVLSFTFVFTSISSIASETKIDRLIVLGDSLSDDGGDNSTWYLLKTLNGQTGAKGIDHMQPWVRAWLSERIWGYQWFCDWKYVPCKTVERGVLSAAANILEISGAVPVAPAIHYDRGRWSNGPMWPEYLAPKMGIPTSDNSRYLNVSHAGGWSLCVGDKALGIRDITGDLKTVAMNMINGSLIPPCLKLIAKGFNYKYGDYRANDMAILFFGGNDYLNLYQDPARVVQAQAEVIEEAIAHGAKHVAWLNMPDIAQTPRYLAGNKSNDASETTRLINIHNLNLLLKFMELKVRYSQKGVNIVYVDANRIFKDILTNSVDYGLKYLDRPCSTIPAPGLDDSTLAENNPSIAAINEMAESNGEICENQQEYAFWDSVHPTTATHEIIANKACEILKQQGYFCQL</sequence>
<proteinExistence type="predicted"/>
<gene>
    <name evidence="2" type="ORF">D5R81_04550</name>
</gene>
<evidence type="ECO:0000313" key="2">
    <source>
        <dbReference type="EMBL" id="RJY18585.1"/>
    </source>
</evidence>
<dbReference type="Gene3D" id="3.40.50.1110">
    <property type="entry name" value="SGNH hydrolase"/>
    <property type="match status" value="1"/>
</dbReference>
<dbReference type="EMBL" id="QYYH01000019">
    <property type="protein sequence ID" value="RJY18585.1"/>
    <property type="molecule type" value="Genomic_DNA"/>
</dbReference>
<keyword evidence="1" id="KW-0732">Signal</keyword>
<organism evidence="2 3">
    <name type="scientific">Parashewanella spongiae</name>
    <dbReference type="NCBI Taxonomy" id="342950"/>
    <lineage>
        <taxon>Bacteria</taxon>
        <taxon>Pseudomonadati</taxon>
        <taxon>Pseudomonadota</taxon>
        <taxon>Gammaproteobacteria</taxon>
        <taxon>Alteromonadales</taxon>
        <taxon>Shewanellaceae</taxon>
        <taxon>Parashewanella</taxon>
    </lineage>
</organism>
<evidence type="ECO:0000256" key="1">
    <source>
        <dbReference type="ARBA" id="ARBA00022729"/>
    </source>
</evidence>
<comment type="caution">
    <text evidence="2">The sequence shown here is derived from an EMBL/GenBank/DDBJ whole genome shotgun (WGS) entry which is preliminary data.</text>
</comment>
<dbReference type="InterPro" id="IPR036514">
    <property type="entry name" value="SGNH_hydro_sf"/>
</dbReference>
<dbReference type="AlphaFoldDB" id="A0A3A6UAL0"/>
<dbReference type="Pfam" id="PF00657">
    <property type="entry name" value="Lipase_GDSL"/>
    <property type="match status" value="1"/>
</dbReference>
<dbReference type="CDD" id="cd01846">
    <property type="entry name" value="fatty_acyltransferase_like"/>
    <property type="match status" value="1"/>
</dbReference>
<evidence type="ECO:0000313" key="3">
    <source>
        <dbReference type="Proteomes" id="UP000273022"/>
    </source>
</evidence>